<evidence type="ECO:0000259" key="2">
    <source>
        <dbReference type="Pfam" id="PF02517"/>
    </source>
</evidence>
<dbReference type="RefSeq" id="WP_141337724.1">
    <property type="nucleotide sequence ID" value="NZ_JBHMAX010000015.1"/>
</dbReference>
<dbReference type="Proteomes" id="UP001589613">
    <property type="component" value="Unassembled WGS sequence"/>
</dbReference>
<feature type="transmembrane region" description="Helical" evidence="1">
    <location>
        <begin position="64"/>
        <end position="82"/>
    </location>
</feature>
<dbReference type="InterPro" id="IPR003675">
    <property type="entry name" value="Rce1/LyrA-like_dom"/>
</dbReference>
<organism evidence="3 4">
    <name type="scientific">Ornithinimicrobium kibberense</name>
    <dbReference type="NCBI Taxonomy" id="282060"/>
    <lineage>
        <taxon>Bacteria</taxon>
        <taxon>Bacillati</taxon>
        <taxon>Actinomycetota</taxon>
        <taxon>Actinomycetes</taxon>
        <taxon>Micrococcales</taxon>
        <taxon>Ornithinimicrobiaceae</taxon>
        <taxon>Ornithinimicrobium</taxon>
    </lineage>
</organism>
<feature type="transmembrane region" description="Helical" evidence="1">
    <location>
        <begin position="218"/>
        <end position="236"/>
    </location>
</feature>
<comment type="caution">
    <text evidence="3">The sequence shown here is derived from an EMBL/GenBank/DDBJ whole genome shotgun (WGS) entry which is preliminary data.</text>
</comment>
<dbReference type="EC" id="3.4.-.-" evidence="3"/>
<keyword evidence="1" id="KW-0812">Transmembrane</keyword>
<protein>
    <submittedName>
        <fullName evidence="3">CPBP family intramembrane glutamic endopeptidase</fullName>
        <ecNumber evidence="3">3.4.-.-</ecNumber>
    </submittedName>
</protein>
<feature type="transmembrane region" description="Helical" evidence="1">
    <location>
        <begin position="144"/>
        <end position="164"/>
    </location>
</feature>
<feature type="domain" description="CAAX prenyl protease 2/Lysostaphin resistance protein A-like" evidence="2">
    <location>
        <begin position="144"/>
        <end position="229"/>
    </location>
</feature>
<dbReference type="GO" id="GO:0016787">
    <property type="term" value="F:hydrolase activity"/>
    <property type="evidence" value="ECO:0007669"/>
    <property type="project" value="UniProtKB-KW"/>
</dbReference>
<keyword evidence="1" id="KW-1133">Transmembrane helix</keyword>
<keyword evidence="1" id="KW-0472">Membrane</keyword>
<evidence type="ECO:0000313" key="3">
    <source>
        <dbReference type="EMBL" id="MFB9731988.1"/>
    </source>
</evidence>
<evidence type="ECO:0000313" key="4">
    <source>
        <dbReference type="Proteomes" id="UP001589613"/>
    </source>
</evidence>
<reference evidence="3 4" key="1">
    <citation type="submission" date="2024-09" db="EMBL/GenBank/DDBJ databases">
        <authorList>
            <person name="Sun Q."/>
            <person name="Mori K."/>
        </authorList>
    </citation>
    <scope>NUCLEOTIDE SEQUENCE [LARGE SCALE GENOMIC DNA]</scope>
    <source>
        <strain evidence="3 4">JCM 12763</strain>
    </source>
</reference>
<feature type="transmembrane region" description="Helical" evidence="1">
    <location>
        <begin position="176"/>
        <end position="206"/>
    </location>
</feature>
<keyword evidence="3" id="KW-0378">Hydrolase</keyword>
<accession>A0ABV5V2F1</accession>
<dbReference type="EMBL" id="JBHMAX010000015">
    <property type="protein sequence ID" value="MFB9731988.1"/>
    <property type="molecule type" value="Genomic_DNA"/>
</dbReference>
<feature type="transmembrane region" description="Helical" evidence="1">
    <location>
        <begin position="103"/>
        <end position="124"/>
    </location>
</feature>
<keyword evidence="4" id="KW-1185">Reference proteome</keyword>
<feature type="transmembrane region" description="Helical" evidence="1">
    <location>
        <begin position="39"/>
        <end position="58"/>
    </location>
</feature>
<evidence type="ECO:0000256" key="1">
    <source>
        <dbReference type="SAM" id="Phobius"/>
    </source>
</evidence>
<dbReference type="Pfam" id="PF02517">
    <property type="entry name" value="Rce1-like"/>
    <property type="match status" value="1"/>
</dbReference>
<gene>
    <name evidence="3" type="ORF">ACFFN0_08020</name>
</gene>
<name>A0ABV5V2F1_9MICO</name>
<sequence length="244" mass="26121">MNPVREVVDELRDFVEAALVKPVPGRSEDPPEVVRRRRVVVVLTLAVGAVLLWWSLSLPPGDPTFYYGTAVLAVVWAGGAFASGPLRRGRANTREGTRYVVPVVQPIALGLLLLAFFLAGALLVSRVPLLAEPVEGLLDHARAGVLWVVLVITVFNGVAEELFFRGALYAALPRHWAVVGNVVVYAVVTVAVGVPLLVLAAVLIGVVCSLQRRVTGGVLAPIITHITWSAGMLLLLPPLMSLLR</sequence>
<proteinExistence type="predicted"/>